<dbReference type="Proteomes" id="UP001447188">
    <property type="component" value="Unassembled WGS sequence"/>
</dbReference>
<accession>A0ABR3GHA2</accession>
<evidence type="ECO:0000256" key="5">
    <source>
        <dbReference type="RuleBase" id="RU003956"/>
    </source>
</evidence>
<sequence length="188" mass="20322">MSNSAALLANNAHYVATRPASHNVVSQTILGECLIIACMDPRVNVEQMFGLEIGPGGVQAGVIRCAGGRPQTIMRSVLFAQLLAGVKEILVVHHTHCGGLFITDEKVRPAFNHTESCGGPWKDAAPFAATQFYLGGFGKPNETDEESLKRSLREDVQSLRDHPLVKSSVVVSGYIHELETGRARKVEC</sequence>
<evidence type="ECO:0000313" key="7">
    <source>
        <dbReference type="Proteomes" id="UP001447188"/>
    </source>
</evidence>
<proteinExistence type="inferred from homology"/>
<dbReference type="PANTHER" id="PTHR43175">
    <property type="entry name" value="CARBONIC ANHYDRASE"/>
    <property type="match status" value="1"/>
</dbReference>
<dbReference type="Gene3D" id="3.40.1050.10">
    <property type="entry name" value="Carbonic anhydrase"/>
    <property type="match status" value="1"/>
</dbReference>
<evidence type="ECO:0000256" key="1">
    <source>
        <dbReference type="ARBA" id="ARBA00001947"/>
    </source>
</evidence>
<comment type="catalytic activity">
    <reaction evidence="5">
        <text>hydrogencarbonate + H(+) = CO2 + H2O</text>
        <dbReference type="Rhea" id="RHEA:10748"/>
        <dbReference type="ChEBI" id="CHEBI:15377"/>
        <dbReference type="ChEBI" id="CHEBI:15378"/>
        <dbReference type="ChEBI" id="CHEBI:16526"/>
        <dbReference type="ChEBI" id="CHEBI:17544"/>
        <dbReference type="EC" id="4.2.1.1"/>
    </reaction>
</comment>
<dbReference type="PANTHER" id="PTHR43175:SF3">
    <property type="entry name" value="CARBON DISULFIDE HYDROLASE"/>
    <property type="match status" value="1"/>
</dbReference>
<reference evidence="6 7" key="1">
    <citation type="submission" date="2024-02" db="EMBL/GenBank/DDBJ databases">
        <title>Discinaceae phylogenomics.</title>
        <authorList>
            <person name="Dirks A.C."/>
            <person name="James T.Y."/>
        </authorList>
    </citation>
    <scope>NUCLEOTIDE SEQUENCE [LARGE SCALE GENOMIC DNA]</scope>
    <source>
        <strain evidence="6 7">ACD0624</strain>
    </source>
</reference>
<dbReference type="InterPro" id="IPR001765">
    <property type="entry name" value="Carbonic_anhydrase"/>
</dbReference>
<evidence type="ECO:0000256" key="2">
    <source>
        <dbReference type="ARBA" id="ARBA00006217"/>
    </source>
</evidence>
<comment type="caution">
    <text evidence="6">The sequence shown here is derived from an EMBL/GenBank/DDBJ whole genome shotgun (WGS) entry which is preliminary data.</text>
</comment>
<dbReference type="EMBL" id="JBBBZM010000073">
    <property type="protein sequence ID" value="KAL0635280.1"/>
    <property type="molecule type" value="Genomic_DNA"/>
</dbReference>
<dbReference type="SUPFAM" id="SSF53056">
    <property type="entry name" value="beta-carbonic anhydrase, cab"/>
    <property type="match status" value="1"/>
</dbReference>
<dbReference type="Pfam" id="PF00484">
    <property type="entry name" value="Pro_CA"/>
    <property type="match status" value="1"/>
</dbReference>
<comment type="similarity">
    <text evidence="2 5">Belongs to the beta-class carbonic anhydrase family.</text>
</comment>
<dbReference type="InterPro" id="IPR036874">
    <property type="entry name" value="Carbonic_anhydrase_sf"/>
</dbReference>
<evidence type="ECO:0000256" key="3">
    <source>
        <dbReference type="ARBA" id="ARBA00022723"/>
    </source>
</evidence>
<comment type="cofactor">
    <cofactor evidence="1">
        <name>Zn(2+)</name>
        <dbReference type="ChEBI" id="CHEBI:29105"/>
    </cofactor>
</comment>
<evidence type="ECO:0000313" key="6">
    <source>
        <dbReference type="EMBL" id="KAL0635280.1"/>
    </source>
</evidence>
<name>A0ABR3GHA2_9PEZI</name>
<keyword evidence="7" id="KW-1185">Reference proteome</keyword>
<dbReference type="EC" id="4.2.1.1" evidence="5"/>
<keyword evidence="3" id="KW-0479">Metal-binding</keyword>
<organism evidence="6 7">
    <name type="scientific">Discina gigas</name>
    <dbReference type="NCBI Taxonomy" id="1032678"/>
    <lineage>
        <taxon>Eukaryota</taxon>
        <taxon>Fungi</taxon>
        <taxon>Dikarya</taxon>
        <taxon>Ascomycota</taxon>
        <taxon>Pezizomycotina</taxon>
        <taxon>Pezizomycetes</taxon>
        <taxon>Pezizales</taxon>
        <taxon>Discinaceae</taxon>
        <taxon>Discina</taxon>
    </lineage>
</organism>
<evidence type="ECO:0000256" key="4">
    <source>
        <dbReference type="ARBA" id="ARBA00022833"/>
    </source>
</evidence>
<comment type="function">
    <text evidence="5">Reversible hydration of carbon dioxide.</text>
</comment>
<gene>
    <name evidence="6" type="ORF">Q9L58_005765</name>
</gene>
<keyword evidence="4 5" id="KW-0862">Zinc</keyword>
<keyword evidence="5" id="KW-0456">Lyase</keyword>
<dbReference type="SMART" id="SM00947">
    <property type="entry name" value="Pro_CA"/>
    <property type="match status" value="1"/>
</dbReference>
<protein>
    <recommendedName>
        <fullName evidence="5">Carbonic anhydrase</fullName>
        <ecNumber evidence="5">4.2.1.1</ecNumber>
    </recommendedName>
    <alternativeName>
        <fullName evidence="5">Carbonate dehydratase</fullName>
    </alternativeName>
</protein>